<reference evidence="2 3" key="1">
    <citation type="submission" date="2006-03" db="EMBL/GenBank/DDBJ databases">
        <title>Complete sequence of Shewanella denitrificans OS217.</title>
        <authorList>
            <consortium name="US DOE Joint Genome Institute"/>
            <person name="Copeland A."/>
            <person name="Lucas S."/>
            <person name="Lapidus A."/>
            <person name="Barry K."/>
            <person name="Detter J.C."/>
            <person name="Glavina del Rio T."/>
            <person name="Hammon N."/>
            <person name="Israni S."/>
            <person name="Dalin E."/>
            <person name="Tice H."/>
            <person name="Pitluck S."/>
            <person name="Brettin T."/>
            <person name="Bruce D."/>
            <person name="Han C."/>
            <person name="Tapia R."/>
            <person name="Gilna P."/>
            <person name="Kiss H."/>
            <person name="Schmutz J."/>
            <person name="Larimer F."/>
            <person name="Land M."/>
            <person name="Hauser L."/>
            <person name="Kyrpides N."/>
            <person name="Lykidis A."/>
            <person name="Richardson P."/>
        </authorList>
    </citation>
    <scope>NUCLEOTIDE SEQUENCE [LARGE SCALE GENOMIC DNA]</scope>
    <source>
        <strain evidence="3">OS217 / ATCC BAA-1090 / DSM 15013</strain>
    </source>
</reference>
<dbReference type="AlphaFoldDB" id="Q12HR5"/>
<evidence type="ECO:0000313" key="3">
    <source>
        <dbReference type="Proteomes" id="UP000001982"/>
    </source>
</evidence>
<dbReference type="RefSeq" id="WP_011498149.1">
    <property type="nucleotide sequence ID" value="NC_007954.1"/>
</dbReference>
<feature type="chain" id="PRO_5004181324" evidence="1">
    <location>
        <begin position="20"/>
        <end position="360"/>
    </location>
</feature>
<dbReference type="Gene3D" id="2.40.420.20">
    <property type="match status" value="1"/>
</dbReference>
<keyword evidence="3" id="KW-1185">Reference proteome</keyword>
<evidence type="ECO:0000313" key="2">
    <source>
        <dbReference type="EMBL" id="ABE57011.1"/>
    </source>
</evidence>
<dbReference type="PANTHER" id="PTHR30469">
    <property type="entry name" value="MULTIDRUG RESISTANCE PROTEIN MDTA"/>
    <property type="match status" value="1"/>
</dbReference>
<dbReference type="Gene3D" id="2.40.50.100">
    <property type="match status" value="1"/>
</dbReference>
<dbReference type="HOGENOM" id="CLU_769243_0_0_6"/>
<dbReference type="KEGG" id="sdn:Sden_3738"/>
<accession>Q12HR5</accession>
<dbReference type="eggNOG" id="COG0845">
    <property type="taxonomic scope" value="Bacteria"/>
</dbReference>
<protein>
    <submittedName>
        <fullName evidence="2">Secretion protein HlyD</fullName>
    </submittedName>
</protein>
<dbReference type="Gene3D" id="2.40.30.170">
    <property type="match status" value="1"/>
</dbReference>
<dbReference type="GO" id="GO:0015562">
    <property type="term" value="F:efflux transmembrane transporter activity"/>
    <property type="evidence" value="ECO:0007669"/>
    <property type="project" value="TreeGrafter"/>
</dbReference>
<evidence type="ECO:0000256" key="1">
    <source>
        <dbReference type="SAM" id="SignalP"/>
    </source>
</evidence>
<feature type="signal peptide" evidence="1">
    <location>
        <begin position="1"/>
        <end position="19"/>
    </location>
</feature>
<dbReference type="Proteomes" id="UP000001982">
    <property type="component" value="Chromosome"/>
</dbReference>
<dbReference type="STRING" id="318161.Sden_3738"/>
<sequence length="360" mass="39300">MLRKTIISLLALCAFTCVAEPSVVVQTPWTAPFEYQYHTVGTLKSRYVIEYKVQTDGRVESVLTPGTNIAAGDTLVRQSDPLKQLALERSELVSLELAASRDLAQLQVDNLDVLVRSNNVSSQEAQAHRLKLVKAQAALNAQRSQAKQLLQSLAFLVTQAVRPGIVVEQHANIGEFVEKGDSLLTTIDMSAVQYWVTLPLEQAAQVNEYTRVTPIFDEKALPIAAVIPSGKTSVSLLTSVFDVSHRPIGHLATQAVVVTFRADEPLQWFHRDGIVDSGGVSQVKVIDSQGQVVERSVVIAAEKGEFIGVAGQLHMGDKIILRGMDGLSIGSEVHIKADRTRDLRKQFADVGMLSGGRQTW</sequence>
<name>Q12HR5_SHEDO</name>
<dbReference type="SUPFAM" id="SSF111369">
    <property type="entry name" value="HlyD-like secretion proteins"/>
    <property type="match status" value="1"/>
</dbReference>
<gene>
    <name evidence="2" type="ordered locus">Sden_3738</name>
</gene>
<dbReference type="EMBL" id="CP000302">
    <property type="protein sequence ID" value="ABE57011.1"/>
    <property type="molecule type" value="Genomic_DNA"/>
</dbReference>
<dbReference type="Gene3D" id="1.10.287.470">
    <property type="entry name" value="Helix hairpin bin"/>
    <property type="match status" value="1"/>
</dbReference>
<organism evidence="2 3">
    <name type="scientific">Shewanella denitrificans (strain OS217 / ATCC BAA-1090 / DSM 15013)</name>
    <dbReference type="NCBI Taxonomy" id="318161"/>
    <lineage>
        <taxon>Bacteria</taxon>
        <taxon>Pseudomonadati</taxon>
        <taxon>Pseudomonadota</taxon>
        <taxon>Gammaproteobacteria</taxon>
        <taxon>Alteromonadales</taxon>
        <taxon>Shewanellaceae</taxon>
        <taxon>Shewanella</taxon>
    </lineage>
</organism>
<keyword evidence="1" id="KW-0732">Signal</keyword>
<proteinExistence type="predicted"/>
<dbReference type="GO" id="GO:1990281">
    <property type="term" value="C:efflux pump complex"/>
    <property type="evidence" value="ECO:0007669"/>
    <property type="project" value="TreeGrafter"/>
</dbReference>